<feature type="domain" description="Tc1-like transposase DDE" evidence="1">
    <location>
        <begin position="7"/>
        <end position="148"/>
    </location>
</feature>
<dbReference type="NCBIfam" id="NF033545">
    <property type="entry name" value="transpos_IS630"/>
    <property type="match status" value="1"/>
</dbReference>
<dbReference type="PANTHER" id="PTHR46564:SF1">
    <property type="entry name" value="TRANSPOSASE"/>
    <property type="match status" value="1"/>
</dbReference>
<reference evidence="2 3" key="1">
    <citation type="submission" date="2015-05" db="EMBL/GenBank/DDBJ databases">
        <title>Draft genome sequence of Microvirga vignae strain BR3299, a novel nitrogen fixing bacteria isolated from Brazil semi-aired region.</title>
        <authorList>
            <person name="Zilli J.E."/>
            <person name="Passos S.R."/>
            <person name="Leite J."/>
            <person name="Baldani J.I."/>
            <person name="Xavier G.R."/>
            <person name="Rumjaneck N.G."/>
            <person name="Simoes-Araujo J.L."/>
        </authorList>
    </citation>
    <scope>NUCLEOTIDE SEQUENCE [LARGE SCALE GENOMIC DNA]</scope>
    <source>
        <strain evidence="2 3">BR3299</strain>
    </source>
</reference>
<evidence type="ECO:0000313" key="3">
    <source>
        <dbReference type="Proteomes" id="UP000035489"/>
    </source>
</evidence>
<dbReference type="Pfam" id="PF13358">
    <property type="entry name" value="DDE_3"/>
    <property type="match status" value="1"/>
</dbReference>
<sequence length="176" mass="19795">MRQEPHRLVFLDETGTSTKMTRLRGRCPKGQRLYAKAPFGHWLTQTFIAGLRCYGLTAPWVIDGPMTRQIFEIYVETQLAPTLSKGDVVILDNLPAHKSAKAEMAVQARGAWLLFLPPYSPDLNPVEQVFSQIKAHLRKAEARTSEALWRAIGDICDLVEPEACRNYFTAAGYGFV</sequence>
<dbReference type="STRING" id="1225564.AA309_28630"/>
<keyword evidence="3" id="KW-1185">Reference proteome</keyword>
<name>A0A0H1R4G2_9HYPH</name>
<comment type="caution">
    <text evidence="2">The sequence shown here is derived from an EMBL/GenBank/DDBJ whole genome shotgun (WGS) entry which is preliminary data.</text>
</comment>
<evidence type="ECO:0000259" key="1">
    <source>
        <dbReference type="Pfam" id="PF13358"/>
    </source>
</evidence>
<dbReference type="Gene3D" id="3.30.420.10">
    <property type="entry name" value="Ribonuclease H-like superfamily/Ribonuclease H"/>
    <property type="match status" value="1"/>
</dbReference>
<organism evidence="2 3">
    <name type="scientific">Microvirga vignae</name>
    <dbReference type="NCBI Taxonomy" id="1225564"/>
    <lineage>
        <taxon>Bacteria</taxon>
        <taxon>Pseudomonadati</taxon>
        <taxon>Pseudomonadota</taxon>
        <taxon>Alphaproteobacteria</taxon>
        <taxon>Hyphomicrobiales</taxon>
        <taxon>Methylobacteriaceae</taxon>
        <taxon>Microvirga</taxon>
    </lineage>
</organism>
<dbReference type="GO" id="GO:0003676">
    <property type="term" value="F:nucleic acid binding"/>
    <property type="evidence" value="ECO:0007669"/>
    <property type="project" value="InterPro"/>
</dbReference>
<dbReference type="AlphaFoldDB" id="A0A0H1R4G2"/>
<dbReference type="EMBL" id="LCYG01000109">
    <property type="protein sequence ID" value="KLK89929.1"/>
    <property type="molecule type" value="Genomic_DNA"/>
</dbReference>
<dbReference type="Proteomes" id="UP000035489">
    <property type="component" value="Unassembled WGS sequence"/>
</dbReference>
<proteinExistence type="predicted"/>
<dbReference type="InterPro" id="IPR038717">
    <property type="entry name" value="Tc1-like_DDE_dom"/>
</dbReference>
<accession>A0A0H1R4G2</accession>
<dbReference type="InterPro" id="IPR047655">
    <property type="entry name" value="Transpos_IS630-like"/>
</dbReference>
<gene>
    <name evidence="2" type="ORF">AA309_28630</name>
</gene>
<evidence type="ECO:0000313" key="2">
    <source>
        <dbReference type="EMBL" id="KLK89929.1"/>
    </source>
</evidence>
<dbReference type="PATRIC" id="fig|1225564.3.peg.268"/>
<dbReference type="PANTHER" id="PTHR46564">
    <property type="entry name" value="TRANSPOSASE"/>
    <property type="match status" value="1"/>
</dbReference>
<dbReference type="InterPro" id="IPR036397">
    <property type="entry name" value="RNaseH_sf"/>
</dbReference>
<protein>
    <recommendedName>
        <fullName evidence="1">Tc1-like transposase DDE domain-containing protein</fullName>
    </recommendedName>
</protein>